<dbReference type="InterPro" id="IPR016197">
    <property type="entry name" value="Chromo-like_dom_sf"/>
</dbReference>
<dbReference type="SUPFAM" id="SSF54160">
    <property type="entry name" value="Chromo domain-like"/>
    <property type="match status" value="1"/>
</dbReference>
<dbReference type="EMBL" id="BQNB010013116">
    <property type="protein sequence ID" value="GJT12040.1"/>
    <property type="molecule type" value="Genomic_DNA"/>
</dbReference>
<proteinExistence type="predicted"/>
<protein>
    <submittedName>
        <fullName evidence="2">Transposon ty3-G gag-pol polyprotein</fullName>
    </submittedName>
</protein>
<reference evidence="2" key="2">
    <citation type="submission" date="2022-01" db="EMBL/GenBank/DDBJ databases">
        <authorList>
            <person name="Yamashiro T."/>
            <person name="Shiraishi A."/>
            <person name="Satake H."/>
            <person name="Nakayama K."/>
        </authorList>
    </citation>
    <scope>NUCLEOTIDE SEQUENCE</scope>
</reference>
<dbReference type="PANTHER" id="PTHR46148">
    <property type="entry name" value="CHROMO DOMAIN-CONTAINING PROTEIN"/>
    <property type="match status" value="1"/>
</dbReference>
<reference evidence="2" key="1">
    <citation type="journal article" date="2022" name="Int. J. Mol. Sci.">
        <title>Draft Genome of Tanacetum Coccineum: Genomic Comparison of Closely Related Tanacetum-Family Plants.</title>
        <authorList>
            <person name="Yamashiro T."/>
            <person name="Shiraishi A."/>
            <person name="Nakayama K."/>
            <person name="Satake H."/>
        </authorList>
    </citation>
    <scope>NUCLEOTIDE SEQUENCE</scope>
</reference>
<sequence>MSNYRNMLKRNWLRYNPVQQYVPGTTKVQEVDDYLCDRDEVLKQLRSNLIVAQNRMKVNADRHRRELEFNEGDLVYIKLQPYRQSSVVSRYSAKLAPRCFGPYKILNRVGLVAYRVELPPGSLIHDVFHVSLLRRFVGTAPEVIQVTQDEPVVSPTLMHPEEILEERVVQKGKYRPKTELLVKWKGRPREDATWDTKWRFVRAYLDFHLEDKATASGVDCYVPTRPT</sequence>
<evidence type="ECO:0000313" key="2">
    <source>
        <dbReference type="EMBL" id="GJT12040.1"/>
    </source>
</evidence>
<dbReference type="Proteomes" id="UP001151760">
    <property type="component" value="Unassembled WGS sequence"/>
</dbReference>
<evidence type="ECO:0000259" key="1">
    <source>
        <dbReference type="PROSITE" id="PS50013"/>
    </source>
</evidence>
<dbReference type="Gene3D" id="2.40.50.40">
    <property type="match status" value="1"/>
</dbReference>
<dbReference type="InterPro" id="IPR056924">
    <property type="entry name" value="SH3_Tf2-1"/>
</dbReference>
<dbReference type="InterPro" id="IPR023780">
    <property type="entry name" value="Chromo_domain"/>
</dbReference>
<accession>A0ABQ5BB40</accession>
<dbReference type="Pfam" id="PF00385">
    <property type="entry name" value="Chromo"/>
    <property type="match status" value="1"/>
</dbReference>
<comment type="caution">
    <text evidence="2">The sequence shown here is derived from an EMBL/GenBank/DDBJ whole genome shotgun (WGS) entry which is preliminary data.</text>
</comment>
<dbReference type="PANTHER" id="PTHR46148:SF54">
    <property type="entry name" value="RETROTRANSPOSON-LIKE PROTEIN"/>
    <property type="match status" value="1"/>
</dbReference>
<evidence type="ECO:0000313" key="3">
    <source>
        <dbReference type="Proteomes" id="UP001151760"/>
    </source>
</evidence>
<dbReference type="Pfam" id="PF24626">
    <property type="entry name" value="SH3_Tf2-1"/>
    <property type="match status" value="1"/>
</dbReference>
<organism evidence="2 3">
    <name type="scientific">Tanacetum coccineum</name>
    <dbReference type="NCBI Taxonomy" id="301880"/>
    <lineage>
        <taxon>Eukaryota</taxon>
        <taxon>Viridiplantae</taxon>
        <taxon>Streptophyta</taxon>
        <taxon>Embryophyta</taxon>
        <taxon>Tracheophyta</taxon>
        <taxon>Spermatophyta</taxon>
        <taxon>Magnoliopsida</taxon>
        <taxon>eudicotyledons</taxon>
        <taxon>Gunneridae</taxon>
        <taxon>Pentapetalae</taxon>
        <taxon>asterids</taxon>
        <taxon>campanulids</taxon>
        <taxon>Asterales</taxon>
        <taxon>Asteraceae</taxon>
        <taxon>Asteroideae</taxon>
        <taxon>Anthemideae</taxon>
        <taxon>Anthemidinae</taxon>
        <taxon>Tanacetum</taxon>
    </lineage>
</organism>
<keyword evidence="3" id="KW-1185">Reference proteome</keyword>
<dbReference type="InterPro" id="IPR000953">
    <property type="entry name" value="Chromo/chromo_shadow_dom"/>
</dbReference>
<feature type="domain" description="Chromo" evidence="1">
    <location>
        <begin position="158"/>
        <end position="196"/>
    </location>
</feature>
<dbReference type="PROSITE" id="PS50013">
    <property type="entry name" value="CHROMO_2"/>
    <property type="match status" value="1"/>
</dbReference>
<name>A0ABQ5BB40_9ASTR</name>
<gene>
    <name evidence="2" type="ORF">Tco_0859082</name>
</gene>